<feature type="compositionally biased region" description="Polar residues" evidence="4">
    <location>
        <begin position="473"/>
        <end position="503"/>
    </location>
</feature>
<dbReference type="SUPFAM" id="SSF54001">
    <property type="entry name" value="Cysteine proteinases"/>
    <property type="match status" value="1"/>
</dbReference>
<organism evidence="7 8">
    <name type="scientific">Brassica napus</name>
    <name type="common">Rape</name>
    <dbReference type="NCBI Taxonomy" id="3708"/>
    <lineage>
        <taxon>Eukaryota</taxon>
        <taxon>Viridiplantae</taxon>
        <taxon>Streptophyta</taxon>
        <taxon>Embryophyta</taxon>
        <taxon>Tracheophyta</taxon>
        <taxon>Spermatophyta</taxon>
        <taxon>Magnoliopsida</taxon>
        <taxon>eudicotyledons</taxon>
        <taxon>Gunneridae</taxon>
        <taxon>Pentapetalae</taxon>
        <taxon>rosids</taxon>
        <taxon>malvids</taxon>
        <taxon>Brassicales</taxon>
        <taxon>Brassicaceae</taxon>
        <taxon>Brassiceae</taxon>
        <taxon>Brassica</taxon>
    </lineage>
</organism>
<feature type="compositionally biased region" description="Polar residues" evidence="4">
    <location>
        <begin position="453"/>
        <end position="465"/>
    </location>
</feature>
<dbReference type="Pfam" id="PF02902">
    <property type="entry name" value="Peptidase_C48"/>
    <property type="match status" value="1"/>
</dbReference>
<dbReference type="PANTHER" id="PTHR48449">
    <property type="entry name" value="DUF1985 DOMAIN-CONTAINING PROTEIN"/>
    <property type="match status" value="1"/>
</dbReference>
<keyword evidence="8" id="KW-1185">Reference proteome</keyword>
<dbReference type="Gene3D" id="3.40.395.10">
    <property type="entry name" value="Adenoviral Proteinase, Chain A"/>
    <property type="match status" value="1"/>
</dbReference>
<evidence type="ECO:0000259" key="6">
    <source>
        <dbReference type="Pfam" id="PF09331"/>
    </source>
</evidence>
<dbReference type="InterPro" id="IPR038765">
    <property type="entry name" value="Papain-like_cys_pep_sf"/>
</dbReference>
<evidence type="ECO:0000313" key="8">
    <source>
        <dbReference type="Proteomes" id="UP000824890"/>
    </source>
</evidence>
<feature type="domain" description="DUF1985" evidence="6">
    <location>
        <begin position="49"/>
        <end position="155"/>
    </location>
</feature>
<comment type="caution">
    <text evidence="7">The sequence shown here is derived from an EMBL/GenBank/DDBJ whole genome shotgun (WGS) entry which is preliminary data.</text>
</comment>
<evidence type="ECO:0000256" key="3">
    <source>
        <dbReference type="ARBA" id="ARBA00022801"/>
    </source>
</evidence>
<comment type="similarity">
    <text evidence="1">Belongs to the peptidase C48 family.</text>
</comment>
<protein>
    <recommendedName>
        <fullName evidence="9">Ubiquitin-like protease family profile domain-containing protein</fullName>
    </recommendedName>
</protein>
<dbReference type="Pfam" id="PF09331">
    <property type="entry name" value="DUF1985"/>
    <property type="match status" value="1"/>
</dbReference>
<dbReference type="InterPro" id="IPR003653">
    <property type="entry name" value="Peptidase_C48_C"/>
</dbReference>
<feature type="non-terminal residue" evidence="7">
    <location>
        <position position="1018"/>
    </location>
</feature>
<proteinExistence type="inferred from homology"/>
<evidence type="ECO:0000256" key="1">
    <source>
        <dbReference type="ARBA" id="ARBA00005234"/>
    </source>
</evidence>
<evidence type="ECO:0000259" key="5">
    <source>
        <dbReference type="Pfam" id="PF02902"/>
    </source>
</evidence>
<evidence type="ECO:0000256" key="2">
    <source>
        <dbReference type="ARBA" id="ARBA00022670"/>
    </source>
</evidence>
<dbReference type="EMBL" id="JAGKQM010000865">
    <property type="protein sequence ID" value="KAH0853047.1"/>
    <property type="molecule type" value="Genomic_DNA"/>
</dbReference>
<dbReference type="Proteomes" id="UP000824890">
    <property type="component" value="Unassembled WGS sequence"/>
</dbReference>
<dbReference type="InterPro" id="IPR015410">
    <property type="entry name" value="DUF1985"/>
</dbReference>
<feature type="domain" description="Ubiquitin-like protease family profile" evidence="5">
    <location>
        <begin position="642"/>
        <end position="815"/>
    </location>
</feature>
<sequence length="1018" mass="114615">MVSARLVDCSEEPEEPDMQKIPEMMFAAGEEPVGAIFIWEVDRDSRQTRKPVRFSIREFAIVTGLPCGNFPQKSKMKLKATIAEQPYWPCLFGKLEVVTVSSVIKMLYRKTVKDRDIRIRYACLALLESVLLPTSLNMKISRDHVEAIKDLDAFFPVDMLMASIKERDEIALSQNTIALKGFALAIQLVMVAAVPALTEVVQDSCSSSDSDSEDIDGSGRDIFTKKRTLNPAHARNLDKRTDVIVHSILVQDPERPIDEAILVRHDEVHDSRVDNLVEAIRRNYQFNNSCFRGGIRKIDVVHMREKVKSSAKCKRPKKDITTSSEAENSVIVDLVLDKIKPQIDVLESNIKIGSSRVDAIEGGVRKQVETLLGKFKGEMLSSLKDIVSEVCKDHLAAHNGPGNYQPSSPTNLIVPRCHTSHVADANAKTIENVLRDTSQYSTPPRSNRICESVNPTPTKKQQVESGNVCGTPVIQSGAQSANSENRSRQQSFQQKLTPQNNKDNIADEPSFSLGLTQDEQIQEDIPILGQTCPDHVQLSHTNVDDNIEGISSSRRSKRQKTVPSGLVEDYLCGPHLLSRAKESQRSIFATLDISELVRKFTNLEYKMKSNFVINVSGLAVSRREILLICERQRNYTAKLPSEGSQSAEFLDTKFGAAIMKNFPRFLKSKNKESYIFPKSLSGIFPTKEAPKVNPRKYYFPLNVGNKHWVGICFDAVCGTVTILDSCLALHKQKALEKIITPVIQMLPYLARYASLDIETDPVIQCYDVARPKSVVQIKNEADSGLMSLLFMARHALYGPEACKNIGDDVLRRVRVQQYWRMSSRKSYRMAIPLSVTLHHGAWRCADDGHWTFHRNPSDLGYTVMVKPTETVEDLETIIRERYKLKPETPMVLAYHLPEWMLEPEGTRTPPITLTTTPQVETMMQIRSWWSELKLCVSSGAENVAHYQFLSQTTFTISGATFVFKGYNEKELLASNEVLEECFKEEEMVPIYRVHLEIEKAKSEERGAQGLPSMATEAE</sequence>
<evidence type="ECO:0000256" key="4">
    <source>
        <dbReference type="SAM" id="MobiDB-lite"/>
    </source>
</evidence>
<gene>
    <name evidence="7" type="ORF">HID58_093515</name>
</gene>
<feature type="compositionally biased region" description="Polar residues" evidence="4">
    <location>
        <begin position="435"/>
        <end position="445"/>
    </location>
</feature>
<accession>A0ABQ7XCX7</accession>
<keyword evidence="3" id="KW-0378">Hydrolase</keyword>
<keyword evidence="2" id="KW-0645">Protease</keyword>
<feature type="region of interest" description="Disordered" evidence="4">
    <location>
        <begin position="435"/>
        <end position="510"/>
    </location>
</feature>
<reference evidence="7 8" key="1">
    <citation type="submission" date="2021-05" db="EMBL/GenBank/DDBJ databases">
        <title>Genome Assembly of Synthetic Allotetraploid Brassica napus Reveals Homoeologous Exchanges between Subgenomes.</title>
        <authorList>
            <person name="Davis J.T."/>
        </authorList>
    </citation>
    <scope>NUCLEOTIDE SEQUENCE [LARGE SCALE GENOMIC DNA]</scope>
    <source>
        <strain evidence="8">cv. Da-Ae</strain>
        <tissue evidence="7">Seedling</tissue>
    </source>
</reference>
<evidence type="ECO:0000313" key="7">
    <source>
        <dbReference type="EMBL" id="KAH0853047.1"/>
    </source>
</evidence>
<evidence type="ECO:0008006" key="9">
    <source>
        <dbReference type="Google" id="ProtNLM"/>
    </source>
</evidence>
<name>A0ABQ7XCX7_BRANA</name>
<dbReference type="PANTHER" id="PTHR48449:SF2">
    <property type="entry name" value="UBIQUITIN-LIKE PROTEASE FAMILY PROFILE DOMAIN-CONTAINING PROTEIN"/>
    <property type="match status" value="1"/>
</dbReference>